<organism evidence="3 4">
    <name type="scientific">Thanatephorus cucumeris (strain AG1-IB / isolate 7/3/14)</name>
    <name type="common">Lettuce bottom rot fungus</name>
    <name type="synonym">Rhizoctonia solani</name>
    <dbReference type="NCBI Taxonomy" id="1108050"/>
    <lineage>
        <taxon>Eukaryota</taxon>
        <taxon>Fungi</taxon>
        <taxon>Dikarya</taxon>
        <taxon>Basidiomycota</taxon>
        <taxon>Agaricomycotina</taxon>
        <taxon>Agaricomycetes</taxon>
        <taxon>Cantharellales</taxon>
        <taxon>Ceratobasidiaceae</taxon>
        <taxon>Rhizoctonia</taxon>
        <taxon>Rhizoctonia solani AG-1</taxon>
    </lineage>
</organism>
<name>A0A0B7FCL0_THACB</name>
<dbReference type="EMBL" id="LN679101">
    <property type="protein sequence ID" value="CEL55771.1"/>
    <property type="molecule type" value="Genomic_DNA"/>
</dbReference>
<dbReference type="Pfam" id="PF12770">
    <property type="entry name" value="CHAT"/>
    <property type="match status" value="1"/>
</dbReference>
<keyword evidence="4" id="KW-1185">Reference proteome</keyword>
<feature type="domain" description="CHAT" evidence="2">
    <location>
        <begin position="950"/>
        <end position="1242"/>
    </location>
</feature>
<protein>
    <recommendedName>
        <fullName evidence="2">CHAT domain-containing protein</fullName>
    </recommendedName>
</protein>
<feature type="region of interest" description="Disordered" evidence="1">
    <location>
        <begin position="917"/>
        <end position="943"/>
    </location>
</feature>
<dbReference type="OrthoDB" id="9991317at2759"/>
<sequence length="1257" mass="140597">MSREEIRQLFESGANALNQAKSSSDPRDHGDLIVEARRCLDQAIDMTERDNPNFGSFVHTWASAHALSIAFVDYSAELDLYLAASPLVERLNSWFQENHGRAAHKFDLKEEELEDFWAGIVQIQDERYSSLDIPDLISPGALAASVDALGEAILHSGHSTTRVWNICRSVALYLRMDLYNPSEISLCISSFTKATAFSDTRGDSSFPPVDEIDPSLSKITEKMLHNSQNTFRYRSLRNIAVFYAERQLSMFNKLWRSYQSGGVSADLDDAISASFEGTLWTQDIGGINSVRFDLVFGHARAAYEKSNVSQQTKDLESLIQPLQEVQSYFGIGSDRVAAAKQLQASIVADLAYVLSESREVEDWVESLMLWRQSVSMTESNSPDLARRLFELGNLAFKICKTSEDWKDEYFSEACDAYERAAIATVDAPFTAEIYFERASIFYHRFLETRVREDLNISLKAGTRGCDLVYQIPLQDLDDAHWNGTYIHCAKLIKAVQEDINGDDELITKKLEEVIKLAELIIPYPHANRLFAVNRLGLAYMLLARVQRRGSQSIAICQASLEKALELYQSALKETQADSYLIHVQQTLVGSAYYQLYDLSNTDVSNPGYLDLSIDYFRMAYPPGASNINCAVRLAKALEDRYKLFKQRSDLDECVDVLSPDQDKIQLGRPKVFLDAATQLVRICHDYELHERAVGAYKRVFVALRKMIRLGLSSTERQDAIVYSVGYACDASATALRQGQVDVAIELLEEGRNLFFSQLLPIQMDTASIRLQDPNLASDLDEIIDKIKRYHRATDSAGYQENLVDYEGGIADDIDGVARDYTTESLELLRYGNELGSLLESIRKLPGHEHFMSLNPFSRLKQAARICPIVYLSISRFRCDALVIGNQKHGSNALVVPLPTTFQKVLALSQTMRRTVVQQGRGIRDDTPEDSTRAMVQRRPKGRTPVQEIQSVLRQLWDTIVRPVLSALDYLGPNNTYSDEDLPHICWCPSGPSATFLPLHAAGDYARGPEHCAMTHVISTYIPTVSSLLHSLERQSHTDSRDSHILLISQPASPPNLPLPGVIIERDRIVATFEEFEGSNNVTSLHDEAGRVEEVMKQLPSHEMLHLACHGIQDMVNPLDSSVVLHDGNLTIREIIQVPLTKAELVYLSACQTATGSINTPDESFSLAGSFMFAGYRGAVATMWSINDQDGCDVATSFYRRVLQKDGSPVSNSALALHRAVQRLRAENPGLDPIRWVPFVYFGVPGLSSGSANENAVF</sequence>
<dbReference type="InterPro" id="IPR024983">
    <property type="entry name" value="CHAT_dom"/>
</dbReference>
<dbReference type="Proteomes" id="UP000059188">
    <property type="component" value="Unassembled WGS sequence"/>
</dbReference>
<reference evidence="3 4" key="1">
    <citation type="submission" date="2014-11" db="EMBL/GenBank/DDBJ databases">
        <authorList>
            <person name="Wibberg Daniel"/>
        </authorList>
    </citation>
    <scope>NUCLEOTIDE SEQUENCE [LARGE SCALE GENOMIC DNA]</scope>
    <source>
        <strain evidence="3">Rhizoctonia solani AG1-IB 7/3/14</strain>
    </source>
</reference>
<evidence type="ECO:0000313" key="4">
    <source>
        <dbReference type="Proteomes" id="UP000059188"/>
    </source>
</evidence>
<feature type="compositionally biased region" description="Basic and acidic residues" evidence="1">
    <location>
        <begin position="921"/>
        <end position="931"/>
    </location>
</feature>
<accession>A0A0B7FCL0</accession>
<evidence type="ECO:0000259" key="2">
    <source>
        <dbReference type="Pfam" id="PF12770"/>
    </source>
</evidence>
<evidence type="ECO:0000256" key="1">
    <source>
        <dbReference type="SAM" id="MobiDB-lite"/>
    </source>
</evidence>
<proteinExistence type="predicted"/>
<dbReference type="STRING" id="1108050.A0A0B7FCL0"/>
<dbReference type="AlphaFoldDB" id="A0A0B7FCL0"/>
<gene>
    <name evidence="3" type="ORF">RSOLAG1IB_01783</name>
</gene>
<evidence type="ECO:0000313" key="3">
    <source>
        <dbReference type="EMBL" id="CEL55771.1"/>
    </source>
</evidence>